<comment type="caution">
    <text evidence="7">The sequence shown here is derived from an EMBL/GenBank/DDBJ whole genome shotgun (WGS) entry which is preliminary data.</text>
</comment>
<dbReference type="InterPro" id="IPR042187">
    <property type="entry name" value="Flagellin_C_sub2"/>
</dbReference>
<dbReference type="GO" id="GO:0005576">
    <property type="term" value="C:extracellular region"/>
    <property type="evidence" value="ECO:0007669"/>
    <property type="project" value="UniProtKB-SubCell"/>
</dbReference>
<comment type="similarity">
    <text evidence="1 3">Belongs to the bacterial flagellin family.</text>
</comment>
<dbReference type="EMBL" id="LPJV01000062">
    <property type="protein sequence ID" value="KWF45088.1"/>
    <property type="molecule type" value="Genomic_DNA"/>
</dbReference>
<comment type="subcellular location">
    <subcellularLocation>
        <location evidence="3">Secreted</location>
    </subcellularLocation>
    <subcellularLocation>
        <location evidence="3">Bacterial flagellum</location>
    </subcellularLocation>
</comment>
<dbReference type="Pfam" id="PF00700">
    <property type="entry name" value="Flagellin_C"/>
    <property type="match status" value="1"/>
</dbReference>
<evidence type="ECO:0000256" key="3">
    <source>
        <dbReference type="RuleBase" id="RU362073"/>
    </source>
</evidence>
<gene>
    <name evidence="7" type="ORF">WL88_28815</name>
</gene>
<dbReference type="AlphaFoldDB" id="A0AAW3P6R5"/>
<dbReference type="InterPro" id="IPR046358">
    <property type="entry name" value="Flagellin_C"/>
</dbReference>
<name>A0AAW3P6R5_9BURK</name>
<dbReference type="InterPro" id="IPR001492">
    <property type="entry name" value="Flagellin"/>
</dbReference>
<reference evidence="7 8" key="1">
    <citation type="submission" date="2015-11" db="EMBL/GenBank/DDBJ databases">
        <title>Expanding the genomic diversity of Burkholderia species for the development of highly accurate diagnostics.</title>
        <authorList>
            <person name="Sahl J."/>
            <person name="Keim P."/>
            <person name="Wagner D."/>
        </authorList>
    </citation>
    <scope>NUCLEOTIDE SEQUENCE [LARGE SCALE GENOMIC DNA]</scope>
    <source>
        <strain evidence="7 8">MSMB378WGS</strain>
    </source>
</reference>
<evidence type="ECO:0000259" key="5">
    <source>
        <dbReference type="Pfam" id="PF00669"/>
    </source>
</evidence>
<feature type="region of interest" description="Disordered" evidence="4">
    <location>
        <begin position="1"/>
        <end position="21"/>
    </location>
</feature>
<evidence type="ECO:0000256" key="4">
    <source>
        <dbReference type="SAM" id="MobiDB-lite"/>
    </source>
</evidence>
<comment type="function">
    <text evidence="3">Flagellin is the subunit protein which polymerizes to form the filaments of bacterial flagella.</text>
</comment>
<evidence type="ECO:0000313" key="7">
    <source>
        <dbReference type="EMBL" id="KWF45088.1"/>
    </source>
</evidence>
<organism evidence="7 8">
    <name type="scientific">Burkholderia diffusa</name>
    <dbReference type="NCBI Taxonomy" id="488732"/>
    <lineage>
        <taxon>Bacteria</taxon>
        <taxon>Pseudomonadati</taxon>
        <taxon>Pseudomonadota</taxon>
        <taxon>Betaproteobacteria</taxon>
        <taxon>Burkholderiales</taxon>
        <taxon>Burkholderiaceae</taxon>
        <taxon>Burkholderia</taxon>
        <taxon>Burkholderia cepacia complex</taxon>
    </lineage>
</organism>
<feature type="domain" description="Flagellin N-terminal" evidence="5">
    <location>
        <begin position="6"/>
        <end position="138"/>
    </location>
</feature>
<protein>
    <recommendedName>
        <fullName evidence="3">Flagellin</fullName>
    </recommendedName>
</protein>
<dbReference type="RefSeq" id="WP_059511222.1">
    <property type="nucleotide sequence ID" value="NZ_LOYB01000046.1"/>
</dbReference>
<sequence length="292" mass="31557">MLSLHTNTASNRIQNGLGGTQQRLTTSMTRLGTGFRINSAADDAAGLQIATRLLSQSRGMAVAMQNTQNATSMLQTAEGAFAEVENILLRMKDLALQSADATYTQSDRKAMQLEYNALGRELRNIMDSTSHGGEKLLDVEGGSGKLTKRLSFQIGDTSGETMTLDVSQALDKVNSELVQVSAQYSPEVGRDTDEISGDFEKSRLFVRVLTRAIDVVGNLRGEIGAGQNRLNHISANLSNMMTNTKDAEGRIRDVDYASETANLTKLSILEQAGGSMLMQSSKMSQLVLSLVQ</sequence>
<dbReference type="PRINTS" id="PR00207">
    <property type="entry name" value="FLAGELLIN"/>
</dbReference>
<evidence type="ECO:0000259" key="6">
    <source>
        <dbReference type="Pfam" id="PF00700"/>
    </source>
</evidence>
<evidence type="ECO:0000256" key="1">
    <source>
        <dbReference type="ARBA" id="ARBA00005709"/>
    </source>
</evidence>
<dbReference type="InterPro" id="IPR001029">
    <property type="entry name" value="Flagellin_N"/>
</dbReference>
<evidence type="ECO:0000313" key="8">
    <source>
        <dbReference type="Proteomes" id="UP000063236"/>
    </source>
</evidence>
<dbReference type="Proteomes" id="UP000063236">
    <property type="component" value="Unassembled WGS sequence"/>
</dbReference>
<proteinExistence type="inferred from homology"/>
<dbReference type="PANTHER" id="PTHR42792:SF2">
    <property type="entry name" value="FLAGELLIN"/>
    <property type="match status" value="1"/>
</dbReference>
<accession>A0AAW3P6R5</accession>
<dbReference type="Gene3D" id="6.10.10.10">
    <property type="entry name" value="Flagellar export chaperone, C-terminal domain"/>
    <property type="match status" value="1"/>
</dbReference>
<dbReference type="GO" id="GO:0005198">
    <property type="term" value="F:structural molecule activity"/>
    <property type="evidence" value="ECO:0007669"/>
    <property type="project" value="UniProtKB-UniRule"/>
</dbReference>
<dbReference type="Gene3D" id="1.20.1330.10">
    <property type="entry name" value="f41 fragment of flagellin, N-terminal domain"/>
    <property type="match status" value="1"/>
</dbReference>
<keyword evidence="3" id="KW-0964">Secreted</keyword>
<dbReference type="Pfam" id="PF00669">
    <property type="entry name" value="Flagellin_N"/>
    <property type="match status" value="1"/>
</dbReference>
<evidence type="ECO:0000256" key="2">
    <source>
        <dbReference type="ARBA" id="ARBA00023143"/>
    </source>
</evidence>
<dbReference type="GO" id="GO:0009288">
    <property type="term" value="C:bacterial-type flagellum"/>
    <property type="evidence" value="ECO:0007669"/>
    <property type="project" value="UniProtKB-SubCell"/>
</dbReference>
<feature type="domain" description="Flagellin C-terminal" evidence="6">
    <location>
        <begin position="208"/>
        <end position="290"/>
    </location>
</feature>
<dbReference type="SUPFAM" id="SSF64518">
    <property type="entry name" value="Phase 1 flagellin"/>
    <property type="match status" value="1"/>
</dbReference>
<keyword evidence="2 3" id="KW-0975">Bacterial flagellum</keyword>
<dbReference type="PANTHER" id="PTHR42792">
    <property type="entry name" value="FLAGELLIN"/>
    <property type="match status" value="1"/>
</dbReference>